<sequence length="75" mass="7840">METVACWPSFHDNPPTDSIVGFRHDVFEHHRCVGSGLTGAGSAATDTIGLAVLLGSPDAVFAEIFDRSPPRSSGA</sequence>
<name>A0A2R4X3J6_9EURY</name>
<dbReference type="KEGG" id="harc:HARCEL1_11965"/>
<proteinExistence type="predicted"/>
<dbReference type="EMBL" id="CP028858">
    <property type="protein sequence ID" value="AWB28371.1"/>
    <property type="molecule type" value="Genomic_DNA"/>
</dbReference>
<dbReference type="AlphaFoldDB" id="A0A2R4X3J6"/>
<gene>
    <name evidence="1" type="ORF">HARCEL1_11965</name>
</gene>
<keyword evidence="2" id="KW-1185">Reference proteome</keyword>
<reference evidence="1 2" key="1">
    <citation type="submission" date="2018-04" db="EMBL/GenBank/DDBJ databases">
        <title>Halococcoides cellulosivorans gen. nov., sp. nov., an extremely halophilic cellulose-utilizing haloarchaeon from hypersaline lakes.</title>
        <authorList>
            <person name="Sorokin D.Y."/>
            <person name="Toshchakov S.V."/>
            <person name="Samarov N.I."/>
            <person name="Korzhenkov A."/>
            <person name="Kublanov I.V."/>
        </authorList>
    </citation>
    <scope>NUCLEOTIDE SEQUENCE [LARGE SCALE GENOMIC DNA]</scope>
    <source>
        <strain evidence="1 2">HArcel1</strain>
    </source>
</reference>
<dbReference type="Proteomes" id="UP000244727">
    <property type="component" value="Chromosome"/>
</dbReference>
<protein>
    <submittedName>
        <fullName evidence="1">Uncharacterized protein</fullName>
    </submittedName>
</protein>
<evidence type="ECO:0000313" key="2">
    <source>
        <dbReference type="Proteomes" id="UP000244727"/>
    </source>
</evidence>
<accession>A0A2R4X3J6</accession>
<evidence type="ECO:0000313" key="1">
    <source>
        <dbReference type="EMBL" id="AWB28371.1"/>
    </source>
</evidence>
<organism evidence="1 2">
    <name type="scientific">Halococcoides cellulosivorans</name>
    <dbReference type="NCBI Taxonomy" id="1679096"/>
    <lineage>
        <taxon>Archaea</taxon>
        <taxon>Methanobacteriati</taxon>
        <taxon>Methanobacteriota</taxon>
        <taxon>Stenosarchaea group</taxon>
        <taxon>Halobacteria</taxon>
        <taxon>Halobacteriales</taxon>
        <taxon>Haloarculaceae</taxon>
        <taxon>Halococcoides</taxon>
    </lineage>
</organism>